<keyword evidence="5" id="KW-1185">Reference proteome</keyword>
<keyword evidence="1" id="KW-0175">Coiled coil</keyword>
<dbReference type="InterPro" id="IPR016047">
    <property type="entry name" value="M23ase_b-sheet_dom"/>
</dbReference>
<name>A0A1M4Y4P3_9FIRM</name>
<dbReference type="Gene3D" id="2.70.70.10">
    <property type="entry name" value="Glucose Permease (Domain IIA)"/>
    <property type="match status" value="1"/>
</dbReference>
<sequence length="305" mass="33295">MARQIEPEDRREYTIKIIPHQGETVHSIRVPRRLFKYGLASLAAGALLFVGAASFATYSAFSKASDKSEISELQQVNTMQQEQLSQLSKKANTLQDQMDQIHQIEKELQQISGAIPDVEAAEPAHDGQGGPWVKPDVKNVRMALDNIEQRLEKSRANLEAIRSALAEQQQIAALHERLNASTPTIWPSSGDVSSPFGMRWGGSDFHPGIDIANDYGTPIYAAADGVVTEAGWNSGGYGNMVDIDHGNGIWTRYGHAQEVVVSAGQTVKKGQVIAYMGSTGFSTGPHVHYEVHVNGEIVNPANYLF</sequence>
<feature type="domain" description="M23ase beta-sheet core" evidence="3">
    <location>
        <begin position="205"/>
        <end position="300"/>
    </location>
</feature>
<feature type="transmembrane region" description="Helical" evidence="2">
    <location>
        <begin position="37"/>
        <end position="61"/>
    </location>
</feature>
<keyword evidence="2" id="KW-0812">Transmembrane</keyword>
<dbReference type="AlphaFoldDB" id="A0A1M4Y4P3"/>
<dbReference type="InterPro" id="IPR011055">
    <property type="entry name" value="Dup_hybrid_motif"/>
</dbReference>
<dbReference type="Proteomes" id="UP000184404">
    <property type="component" value="Unassembled WGS sequence"/>
</dbReference>
<dbReference type="Pfam" id="PF01551">
    <property type="entry name" value="Peptidase_M23"/>
    <property type="match status" value="1"/>
</dbReference>
<dbReference type="CDD" id="cd12797">
    <property type="entry name" value="M23_peptidase"/>
    <property type="match status" value="1"/>
</dbReference>
<dbReference type="PANTHER" id="PTHR21666">
    <property type="entry name" value="PEPTIDASE-RELATED"/>
    <property type="match status" value="1"/>
</dbReference>
<dbReference type="InterPro" id="IPR050570">
    <property type="entry name" value="Cell_wall_metabolism_enzyme"/>
</dbReference>
<feature type="coiled-coil region" evidence="1">
    <location>
        <begin position="70"/>
        <end position="171"/>
    </location>
</feature>
<keyword evidence="4" id="KW-0378">Hydrolase</keyword>
<proteinExistence type="predicted"/>
<dbReference type="SUPFAM" id="SSF51261">
    <property type="entry name" value="Duplicated hybrid motif"/>
    <property type="match status" value="1"/>
</dbReference>
<dbReference type="EMBL" id="FQUG01000006">
    <property type="protein sequence ID" value="SHF00665.1"/>
    <property type="molecule type" value="Genomic_DNA"/>
</dbReference>
<accession>A0A1M4Y4P3</accession>
<evidence type="ECO:0000313" key="5">
    <source>
        <dbReference type="Proteomes" id="UP000184404"/>
    </source>
</evidence>
<dbReference type="GO" id="GO:0004222">
    <property type="term" value="F:metalloendopeptidase activity"/>
    <property type="evidence" value="ECO:0007669"/>
    <property type="project" value="TreeGrafter"/>
</dbReference>
<keyword evidence="2" id="KW-1133">Transmembrane helix</keyword>
<dbReference type="PANTHER" id="PTHR21666:SF270">
    <property type="entry name" value="MUREIN HYDROLASE ACTIVATOR ENVC"/>
    <property type="match status" value="1"/>
</dbReference>
<dbReference type="STRING" id="1123243.SAMN02745190_01624"/>
<evidence type="ECO:0000256" key="2">
    <source>
        <dbReference type="SAM" id="Phobius"/>
    </source>
</evidence>
<evidence type="ECO:0000259" key="3">
    <source>
        <dbReference type="Pfam" id="PF01551"/>
    </source>
</evidence>
<evidence type="ECO:0000256" key="1">
    <source>
        <dbReference type="SAM" id="Coils"/>
    </source>
</evidence>
<dbReference type="RefSeq" id="WP_072935726.1">
    <property type="nucleotide sequence ID" value="NZ_FQUG01000006.1"/>
</dbReference>
<organism evidence="4 5">
    <name type="scientific">Schwartzia succinivorans DSM 10502</name>
    <dbReference type="NCBI Taxonomy" id="1123243"/>
    <lineage>
        <taxon>Bacteria</taxon>
        <taxon>Bacillati</taxon>
        <taxon>Bacillota</taxon>
        <taxon>Negativicutes</taxon>
        <taxon>Selenomonadales</taxon>
        <taxon>Selenomonadaceae</taxon>
        <taxon>Schwartzia</taxon>
    </lineage>
</organism>
<gene>
    <name evidence="4" type="ORF">SAMN02745190_01624</name>
</gene>
<dbReference type="FunFam" id="2.70.70.10:FF:000006">
    <property type="entry name" value="M23 family peptidase"/>
    <property type="match status" value="1"/>
</dbReference>
<evidence type="ECO:0000313" key="4">
    <source>
        <dbReference type="EMBL" id="SHF00665.1"/>
    </source>
</evidence>
<dbReference type="OrthoDB" id="9809488at2"/>
<protein>
    <submittedName>
        <fullName evidence="4">Murein DD-endopeptidase MepM and murein hydrolase activator NlpD, contain LysM domain</fullName>
    </submittedName>
</protein>
<reference evidence="4 5" key="1">
    <citation type="submission" date="2016-11" db="EMBL/GenBank/DDBJ databases">
        <authorList>
            <person name="Jaros S."/>
            <person name="Januszkiewicz K."/>
            <person name="Wedrychowicz H."/>
        </authorList>
    </citation>
    <scope>NUCLEOTIDE SEQUENCE [LARGE SCALE GENOMIC DNA]</scope>
    <source>
        <strain evidence="4 5">DSM 10502</strain>
    </source>
</reference>
<keyword evidence="2" id="KW-0472">Membrane</keyword>